<dbReference type="Proteomes" id="UP000290759">
    <property type="component" value="Unassembled WGS sequence"/>
</dbReference>
<reference evidence="2 3" key="1">
    <citation type="submission" date="2018-12" db="EMBL/GenBank/DDBJ databases">
        <authorList>
            <person name="Grouzdev D.S."/>
            <person name="Krutkina M.S."/>
        </authorList>
    </citation>
    <scope>NUCLEOTIDE SEQUENCE [LARGE SCALE GENOMIC DNA]</scope>
    <source>
        <strain evidence="2 3">RmlP026</strain>
    </source>
</reference>
<organism evidence="2 3">
    <name type="scientific">Lichenibacterium minor</name>
    <dbReference type="NCBI Taxonomy" id="2316528"/>
    <lineage>
        <taxon>Bacteria</taxon>
        <taxon>Pseudomonadati</taxon>
        <taxon>Pseudomonadota</taxon>
        <taxon>Alphaproteobacteria</taxon>
        <taxon>Hyphomicrobiales</taxon>
        <taxon>Lichenihabitantaceae</taxon>
        <taxon>Lichenibacterium</taxon>
    </lineage>
</organism>
<dbReference type="InterPro" id="IPR032710">
    <property type="entry name" value="NTF2-like_dom_sf"/>
</dbReference>
<accession>A0A4Q2TYN3</accession>
<evidence type="ECO:0000313" key="3">
    <source>
        <dbReference type="Proteomes" id="UP000290759"/>
    </source>
</evidence>
<dbReference type="AlphaFoldDB" id="A0A4Q2TYN3"/>
<sequence length="155" mass="17017">MNVASDDPKMTNSREDVLAVEAAINLLVQGLNKADISSITDLVMDTTLLLPPARPTSRGQAVIKVWRNIAIGQEGIGMMSTQMDTIAEGVIRDVGTLSMRLRQSGERSLFRYAMLWQRVGHEWKLATMIWNREPAAGQRQGQGQGQGGTASFTEM</sequence>
<dbReference type="Gene3D" id="3.10.450.50">
    <property type="match status" value="1"/>
</dbReference>
<dbReference type="SUPFAM" id="SSF54427">
    <property type="entry name" value="NTF2-like"/>
    <property type="match status" value="1"/>
</dbReference>
<name>A0A4Q2TYN3_9HYPH</name>
<comment type="caution">
    <text evidence="2">The sequence shown here is derived from an EMBL/GenBank/DDBJ whole genome shotgun (WGS) entry which is preliminary data.</text>
</comment>
<protein>
    <recommendedName>
        <fullName evidence="4">Nuclear transport factor 2 family protein</fullName>
    </recommendedName>
</protein>
<dbReference type="EMBL" id="QYBB01000063">
    <property type="protein sequence ID" value="RYC29203.1"/>
    <property type="molecule type" value="Genomic_DNA"/>
</dbReference>
<dbReference type="RefSeq" id="WP_129229705.1">
    <property type="nucleotide sequence ID" value="NZ_QYBB01000063.1"/>
</dbReference>
<evidence type="ECO:0008006" key="4">
    <source>
        <dbReference type="Google" id="ProtNLM"/>
    </source>
</evidence>
<evidence type="ECO:0000256" key="1">
    <source>
        <dbReference type="SAM" id="MobiDB-lite"/>
    </source>
</evidence>
<keyword evidence="3" id="KW-1185">Reference proteome</keyword>
<reference evidence="2 3" key="2">
    <citation type="submission" date="2019-02" db="EMBL/GenBank/DDBJ databases">
        <title>'Lichenibacterium ramalinii' gen. nov. sp. nov., 'Lichenibacterium minor' gen. nov. sp. nov.</title>
        <authorList>
            <person name="Pankratov T."/>
        </authorList>
    </citation>
    <scope>NUCLEOTIDE SEQUENCE [LARGE SCALE GENOMIC DNA]</scope>
    <source>
        <strain evidence="2 3">RmlP026</strain>
    </source>
</reference>
<dbReference type="OrthoDB" id="7630482at2"/>
<feature type="region of interest" description="Disordered" evidence="1">
    <location>
        <begin position="135"/>
        <end position="155"/>
    </location>
</feature>
<gene>
    <name evidence="2" type="ORF">D3273_25125</name>
</gene>
<evidence type="ECO:0000313" key="2">
    <source>
        <dbReference type="EMBL" id="RYC29203.1"/>
    </source>
</evidence>
<proteinExistence type="predicted"/>